<feature type="compositionally biased region" description="Low complexity" evidence="2">
    <location>
        <begin position="90"/>
        <end position="103"/>
    </location>
</feature>
<dbReference type="InterPro" id="IPR008971">
    <property type="entry name" value="HSP40/DnaJ_pept-bd"/>
</dbReference>
<dbReference type="SUPFAM" id="SSF49493">
    <property type="entry name" value="HSP40/DnaJ peptide-binding domain"/>
    <property type="match status" value="2"/>
</dbReference>
<dbReference type="PROSITE" id="PS50076">
    <property type="entry name" value="DNAJ_2"/>
    <property type="match status" value="1"/>
</dbReference>
<dbReference type="InterPro" id="IPR002939">
    <property type="entry name" value="DnaJ_C"/>
</dbReference>
<dbReference type="PRINTS" id="PR00625">
    <property type="entry name" value="JDOMAIN"/>
</dbReference>
<proteinExistence type="predicted"/>
<dbReference type="InterPro" id="IPR018253">
    <property type="entry name" value="DnaJ_domain_CS"/>
</dbReference>
<keyword evidence="5" id="KW-1185">Reference proteome</keyword>
<dbReference type="SMART" id="SM00271">
    <property type="entry name" value="DnaJ"/>
    <property type="match status" value="1"/>
</dbReference>
<evidence type="ECO:0000313" key="4">
    <source>
        <dbReference type="EMBL" id="GHE23643.1"/>
    </source>
</evidence>
<evidence type="ECO:0000259" key="3">
    <source>
        <dbReference type="PROSITE" id="PS50076"/>
    </source>
</evidence>
<dbReference type="PROSITE" id="PS00636">
    <property type="entry name" value="DNAJ_1"/>
    <property type="match status" value="1"/>
</dbReference>
<dbReference type="InterPro" id="IPR036869">
    <property type="entry name" value="J_dom_sf"/>
</dbReference>
<accession>A0ABQ3HQV0</accession>
<dbReference type="Pfam" id="PF01556">
    <property type="entry name" value="DnaJ_C"/>
    <property type="match status" value="1"/>
</dbReference>
<feature type="domain" description="J" evidence="3">
    <location>
        <begin position="12"/>
        <end position="77"/>
    </location>
</feature>
<dbReference type="EMBL" id="BNAF01000002">
    <property type="protein sequence ID" value="GHE23643.1"/>
    <property type="molecule type" value="Genomic_DNA"/>
</dbReference>
<reference evidence="5" key="1">
    <citation type="journal article" date="2019" name="Int. J. Syst. Evol. Microbiol.">
        <title>The Global Catalogue of Microorganisms (GCM) 10K type strain sequencing project: providing services to taxonomists for standard genome sequencing and annotation.</title>
        <authorList>
            <consortium name="The Broad Institute Genomics Platform"/>
            <consortium name="The Broad Institute Genome Sequencing Center for Infectious Disease"/>
            <person name="Wu L."/>
            <person name="Ma J."/>
        </authorList>
    </citation>
    <scope>NUCLEOTIDE SEQUENCE [LARGE SCALE GENOMIC DNA]</scope>
    <source>
        <strain evidence="5">CGMCC 1.12966</strain>
    </source>
</reference>
<keyword evidence="1" id="KW-0143">Chaperone</keyword>
<protein>
    <submittedName>
        <fullName evidence="4">Molecular chaperone DnaJ</fullName>
    </submittedName>
</protein>
<gene>
    <name evidence="4" type="ORF">GCM10017764_06110</name>
</gene>
<evidence type="ECO:0000256" key="1">
    <source>
        <dbReference type="ARBA" id="ARBA00023186"/>
    </source>
</evidence>
<dbReference type="Gene3D" id="1.10.287.110">
    <property type="entry name" value="DnaJ domain"/>
    <property type="match status" value="1"/>
</dbReference>
<dbReference type="Proteomes" id="UP000620550">
    <property type="component" value="Unassembled WGS sequence"/>
</dbReference>
<name>A0ABQ3HQV0_9SPHI</name>
<organism evidence="4 5">
    <name type="scientific">Sphingobacterium griseoflavum</name>
    <dbReference type="NCBI Taxonomy" id="1474952"/>
    <lineage>
        <taxon>Bacteria</taxon>
        <taxon>Pseudomonadati</taxon>
        <taxon>Bacteroidota</taxon>
        <taxon>Sphingobacteriia</taxon>
        <taxon>Sphingobacteriales</taxon>
        <taxon>Sphingobacteriaceae</taxon>
        <taxon>Sphingobacterium</taxon>
    </lineage>
</organism>
<dbReference type="PANTHER" id="PTHR43096:SF52">
    <property type="entry name" value="DNAJ HOMOLOG 1, MITOCHONDRIAL-RELATED"/>
    <property type="match status" value="1"/>
</dbReference>
<sequence>MPIQHIFMAFVDYYKVLGLDKGASADDIKKAYRKLARKYHPDMNPNDEAAKQKFQEINEANEVLTDSEKRKKYDQYGENWKHGEAYEQASRQQRSQQSGQTTGNPFEGFDFDGYNGNYDAGEFSDFFEQMFGSRSGGGRQAKFRGNDYNSVLELTLQQAYSTHQQTFTVNGKNIRITIPAGVENGQKIRLKGQGAEGINGGPAGDLFIQFDIKTDPQVQRQGNDLHKTQEVDLYTMLLGGELLVETFAGKIKVKVKPETQNGSRIRLKGRGFPVYKKEKEFGDLFISLQVKLPTDLSTEEIALFQQLANKRK</sequence>
<dbReference type="PANTHER" id="PTHR43096">
    <property type="entry name" value="DNAJ HOMOLOG 1, MITOCHONDRIAL-RELATED"/>
    <property type="match status" value="1"/>
</dbReference>
<dbReference type="InterPro" id="IPR001623">
    <property type="entry name" value="DnaJ_domain"/>
</dbReference>
<dbReference type="CDD" id="cd06257">
    <property type="entry name" value="DnaJ"/>
    <property type="match status" value="1"/>
</dbReference>
<comment type="caution">
    <text evidence="4">The sequence shown here is derived from an EMBL/GenBank/DDBJ whole genome shotgun (WGS) entry which is preliminary data.</text>
</comment>
<evidence type="ECO:0000256" key="2">
    <source>
        <dbReference type="SAM" id="MobiDB-lite"/>
    </source>
</evidence>
<feature type="region of interest" description="Disordered" evidence="2">
    <location>
        <begin position="86"/>
        <end position="111"/>
    </location>
</feature>
<dbReference type="Pfam" id="PF00226">
    <property type="entry name" value="DnaJ"/>
    <property type="match status" value="1"/>
</dbReference>
<evidence type="ECO:0000313" key="5">
    <source>
        <dbReference type="Proteomes" id="UP000620550"/>
    </source>
</evidence>
<dbReference type="Gene3D" id="2.60.260.20">
    <property type="entry name" value="Urease metallochaperone UreE, N-terminal domain"/>
    <property type="match status" value="2"/>
</dbReference>
<dbReference type="SUPFAM" id="SSF46565">
    <property type="entry name" value="Chaperone J-domain"/>
    <property type="match status" value="1"/>
</dbReference>
<dbReference type="CDD" id="cd10747">
    <property type="entry name" value="DnaJ_C"/>
    <property type="match status" value="1"/>
</dbReference>